<dbReference type="Gene3D" id="3.30.310.50">
    <property type="entry name" value="Alpha-D-phosphohexomutase, C-terminal domain"/>
    <property type="match status" value="1"/>
</dbReference>
<dbReference type="InterPro" id="IPR011009">
    <property type="entry name" value="Kinase-like_dom_sf"/>
</dbReference>
<dbReference type="SUPFAM" id="SSF53738">
    <property type="entry name" value="Phosphoglucomutase, first 3 domains"/>
    <property type="match status" value="3"/>
</dbReference>
<comment type="pathway">
    <text evidence="3 21">Glycan biosynthesis; glycogen biosynthesis.</text>
</comment>
<dbReference type="GO" id="GO:0005829">
    <property type="term" value="C:cytosol"/>
    <property type="evidence" value="ECO:0007669"/>
    <property type="project" value="TreeGrafter"/>
</dbReference>
<dbReference type="InterPro" id="IPR005845">
    <property type="entry name" value="A-D-PHexomutase_a/b/a-II"/>
</dbReference>
<feature type="region of interest" description="Disordered" evidence="22">
    <location>
        <begin position="453"/>
        <end position="543"/>
    </location>
</feature>
<dbReference type="Gene3D" id="3.90.1200.10">
    <property type="match status" value="1"/>
</dbReference>
<feature type="active site" description="Nucleophile" evidence="21">
    <location>
        <position position="1155"/>
    </location>
</feature>
<evidence type="ECO:0000256" key="17">
    <source>
        <dbReference type="ARBA" id="ARBA00023056"/>
    </source>
</evidence>
<keyword evidence="15" id="KW-0067">ATP-binding</keyword>
<dbReference type="NCBIfam" id="NF008967">
    <property type="entry name" value="PRK12313.1"/>
    <property type="match status" value="1"/>
</dbReference>
<dbReference type="GO" id="GO:0005978">
    <property type="term" value="P:glycogen biosynthetic process"/>
    <property type="evidence" value="ECO:0007669"/>
    <property type="project" value="UniProtKB-UniRule"/>
</dbReference>
<dbReference type="CDD" id="cd11322">
    <property type="entry name" value="AmyAc_Glg_BE"/>
    <property type="match status" value="1"/>
</dbReference>
<evidence type="ECO:0000256" key="1">
    <source>
        <dbReference type="ARBA" id="ARBA00000826"/>
    </source>
</evidence>
<dbReference type="InterPro" id="IPR005844">
    <property type="entry name" value="A-D-PHexomutase_a/b/a-I"/>
</dbReference>
<dbReference type="InterPro" id="IPR006047">
    <property type="entry name" value="GH13_cat_dom"/>
</dbReference>
<evidence type="ECO:0000256" key="10">
    <source>
        <dbReference type="ARBA" id="ARBA00022676"/>
    </source>
</evidence>
<name>A0A543KLR3_9MICO</name>
<dbReference type="SMART" id="SM00642">
    <property type="entry name" value="Aamy"/>
    <property type="match status" value="1"/>
</dbReference>
<comment type="subunit">
    <text evidence="7 21">Monomer.</text>
</comment>
<keyword evidence="9 21" id="KW-0321">Glycogen metabolism</keyword>
<evidence type="ECO:0000256" key="9">
    <source>
        <dbReference type="ARBA" id="ARBA00022600"/>
    </source>
</evidence>
<feature type="compositionally biased region" description="Low complexity" evidence="22">
    <location>
        <begin position="1500"/>
        <end position="1512"/>
    </location>
</feature>
<dbReference type="Gene3D" id="2.60.40.10">
    <property type="entry name" value="Immunoglobulins"/>
    <property type="match status" value="2"/>
</dbReference>
<gene>
    <name evidence="21" type="primary">glgB</name>
    <name evidence="24" type="ORF">FB476_0853</name>
</gene>
<keyword evidence="10 21" id="KW-0328">Glycosyltransferase</keyword>
<organism evidence="24 25">
    <name type="scientific">Ornithinimicrobium humiphilum</name>
    <dbReference type="NCBI Taxonomy" id="125288"/>
    <lineage>
        <taxon>Bacteria</taxon>
        <taxon>Bacillati</taxon>
        <taxon>Actinomycetota</taxon>
        <taxon>Actinomycetes</taxon>
        <taxon>Micrococcales</taxon>
        <taxon>Ornithinimicrobiaceae</taxon>
        <taxon>Ornithinimicrobium</taxon>
    </lineage>
</organism>
<evidence type="ECO:0000256" key="4">
    <source>
        <dbReference type="ARBA" id="ARBA00006219"/>
    </source>
</evidence>
<dbReference type="EC" id="2.4.1.18" evidence="21"/>
<dbReference type="InterPro" id="IPR017853">
    <property type="entry name" value="GH"/>
</dbReference>
<reference evidence="24 25" key="1">
    <citation type="submission" date="2019-06" db="EMBL/GenBank/DDBJ databases">
        <title>Sequencing the genomes of 1000 actinobacteria strains.</title>
        <authorList>
            <person name="Klenk H.-P."/>
        </authorList>
    </citation>
    <scope>NUCLEOTIDE SEQUENCE [LARGE SCALE GENOMIC DNA]</scope>
    <source>
        <strain evidence="24 25">DSM 12362</strain>
    </source>
</reference>
<dbReference type="RefSeq" id="WP_141817680.1">
    <property type="nucleotide sequence ID" value="NZ_BAAAIL010000003.1"/>
</dbReference>
<dbReference type="FunFam" id="2.60.40.1180:FF:000002">
    <property type="entry name" value="1,4-alpha-glucan branching enzyme GlgB"/>
    <property type="match status" value="1"/>
</dbReference>
<comment type="cofactor">
    <cofactor evidence="2">
        <name>Mg(2+)</name>
        <dbReference type="ChEBI" id="CHEBI:18420"/>
    </cofactor>
</comment>
<dbReference type="InterPro" id="IPR016055">
    <property type="entry name" value="A-D-PHexomutase_a/b/a-I/II/III"/>
</dbReference>
<dbReference type="Pfam" id="PF02880">
    <property type="entry name" value="PGM_PMM_III"/>
    <property type="match status" value="1"/>
</dbReference>
<comment type="function">
    <text evidence="21">Catalyzes the formation of the alpha-1,6-glucosidic linkages in glycogen by scission of a 1,4-alpha-linked oligosaccharide from growing alpha-1,4-glucan chains and the subsequent attachment of the oligosaccharide to the alpha-1,6 position.</text>
</comment>
<dbReference type="InterPro" id="IPR006048">
    <property type="entry name" value="A-amylase/branching_C"/>
</dbReference>
<keyword evidence="17 21" id="KW-0320">Glycogen biosynthesis</keyword>
<dbReference type="Pfam" id="PF00408">
    <property type="entry name" value="PGM_PMM_IV"/>
    <property type="match status" value="1"/>
</dbReference>
<evidence type="ECO:0000256" key="20">
    <source>
        <dbReference type="ARBA" id="ARBA00049067"/>
    </source>
</evidence>
<proteinExistence type="inferred from homology"/>
<evidence type="ECO:0000256" key="22">
    <source>
        <dbReference type="SAM" id="MobiDB-lite"/>
    </source>
</evidence>
<dbReference type="SUPFAM" id="SSF51011">
    <property type="entry name" value="Glycosyl hydrolase domain"/>
    <property type="match status" value="1"/>
</dbReference>
<dbReference type="SUPFAM" id="SSF81296">
    <property type="entry name" value="E set domains"/>
    <property type="match status" value="1"/>
</dbReference>
<dbReference type="PANTHER" id="PTHR43651">
    <property type="entry name" value="1,4-ALPHA-GLUCAN-BRANCHING ENZYME"/>
    <property type="match status" value="1"/>
</dbReference>
<dbReference type="Pfam" id="PF02806">
    <property type="entry name" value="Alpha-amylase_C"/>
    <property type="match status" value="1"/>
</dbReference>
<evidence type="ECO:0000256" key="15">
    <source>
        <dbReference type="ARBA" id="ARBA00022840"/>
    </source>
</evidence>
<accession>A0A543KLR3</accession>
<dbReference type="Pfam" id="PF02878">
    <property type="entry name" value="PGM_PMM_I"/>
    <property type="match status" value="1"/>
</dbReference>
<dbReference type="CDD" id="cd05801">
    <property type="entry name" value="PGM_like3"/>
    <property type="match status" value="1"/>
</dbReference>
<dbReference type="GO" id="GO:0005524">
    <property type="term" value="F:ATP binding"/>
    <property type="evidence" value="ECO:0007669"/>
    <property type="project" value="UniProtKB-KW"/>
</dbReference>
<dbReference type="SUPFAM" id="SSF55957">
    <property type="entry name" value="Phosphoglucomutase, C-terminal domain"/>
    <property type="match status" value="1"/>
</dbReference>
<dbReference type="GO" id="GO:0016301">
    <property type="term" value="F:kinase activity"/>
    <property type="evidence" value="ECO:0007669"/>
    <property type="project" value="UniProtKB-KW"/>
</dbReference>
<dbReference type="Pfam" id="PF02922">
    <property type="entry name" value="CBM_48"/>
    <property type="match status" value="1"/>
</dbReference>
<feature type="region of interest" description="Disordered" evidence="22">
    <location>
        <begin position="602"/>
        <end position="670"/>
    </location>
</feature>
<dbReference type="InterPro" id="IPR014756">
    <property type="entry name" value="Ig_E-set"/>
</dbReference>
<comment type="similarity">
    <text evidence="4">Belongs to the aminoglycoside phosphotransferase family.</text>
</comment>
<evidence type="ECO:0000313" key="25">
    <source>
        <dbReference type="Proteomes" id="UP000315133"/>
    </source>
</evidence>
<dbReference type="UniPathway" id="UPA00164"/>
<dbReference type="SUPFAM" id="SSF56112">
    <property type="entry name" value="Protein kinase-like (PK-like)"/>
    <property type="match status" value="1"/>
</dbReference>
<dbReference type="Pfam" id="PF22019">
    <property type="entry name" value="GlgB_N"/>
    <property type="match status" value="1"/>
</dbReference>
<dbReference type="InterPro" id="IPR016066">
    <property type="entry name" value="A-D-PHexomutase_CS"/>
</dbReference>
<feature type="domain" description="Glycosyl hydrolase family 13 catalytic" evidence="23">
    <location>
        <begin position="1003"/>
        <end position="1356"/>
    </location>
</feature>
<dbReference type="GO" id="GO:0003844">
    <property type="term" value="F:1,4-alpha-glucan branching enzyme activity"/>
    <property type="evidence" value="ECO:0007669"/>
    <property type="project" value="UniProtKB-UniRule"/>
</dbReference>
<keyword evidence="19 21" id="KW-0119">Carbohydrate metabolism</keyword>
<evidence type="ECO:0000256" key="5">
    <source>
        <dbReference type="ARBA" id="ARBA00009000"/>
    </source>
</evidence>
<protein>
    <recommendedName>
        <fullName evidence="21">1,4-alpha-glucan branching enzyme GlgB</fullName>
        <ecNumber evidence="21">2.4.1.18</ecNumber>
    </recommendedName>
    <alternativeName>
        <fullName evidence="21">1,4-alpha-D-glucan:1,4-alpha-D-glucan 6-glucosyl-transferase</fullName>
    </alternativeName>
    <alternativeName>
        <fullName evidence="21">Alpha-(1-&gt;4)-glucan branching enzyme</fullName>
    </alternativeName>
    <alternativeName>
        <fullName evidence="21">Glycogen branching enzyme</fullName>
        <shortName evidence="21">BE</shortName>
    </alternativeName>
</protein>
<dbReference type="CDD" id="cd02855">
    <property type="entry name" value="E_set_GBE_prok_N"/>
    <property type="match status" value="1"/>
</dbReference>
<keyword evidence="25" id="KW-1185">Reference proteome</keyword>
<dbReference type="Proteomes" id="UP000315133">
    <property type="component" value="Unassembled WGS sequence"/>
</dbReference>
<dbReference type="InterPro" id="IPR044143">
    <property type="entry name" value="GlgB_N_E_set_prok"/>
</dbReference>
<evidence type="ECO:0000256" key="13">
    <source>
        <dbReference type="ARBA" id="ARBA00022741"/>
    </source>
</evidence>
<keyword evidence="16" id="KW-0460">Magnesium</keyword>
<keyword evidence="11 21" id="KW-0808">Transferase</keyword>
<dbReference type="InterPro" id="IPR040999">
    <property type="entry name" value="Mak_N_cap"/>
</dbReference>
<evidence type="ECO:0000256" key="7">
    <source>
        <dbReference type="ARBA" id="ARBA00011245"/>
    </source>
</evidence>
<keyword evidence="13" id="KW-0547">Nucleotide-binding</keyword>
<dbReference type="InterPro" id="IPR005852">
    <property type="entry name" value="PGM_a-D-Glc-sp"/>
</dbReference>
<dbReference type="SUPFAM" id="SSF51445">
    <property type="entry name" value="(Trans)glycosidases"/>
    <property type="match status" value="1"/>
</dbReference>
<evidence type="ECO:0000256" key="19">
    <source>
        <dbReference type="ARBA" id="ARBA00023277"/>
    </source>
</evidence>
<evidence type="ECO:0000256" key="16">
    <source>
        <dbReference type="ARBA" id="ARBA00022842"/>
    </source>
</evidence>
<dbReference type="PANTHER" id="PTHR43651:SF3">
    <property type="entry name" value="1,4-ALPHA-GLUCAN-BRANCHING ENZYME"/>
    <property type="match status" value="1"/>
</dbReference>
<evidence type="ECO:0000259" key="23">
    <source>
        <dbReference type="SMART" id="SM00642"/>
    </source>
</evidence>
<dbReference type="Gene3D" id="3.20.20.80">
    <property type="entry name" value="Glycosidases"/>
    <property type="match status" value="1"/>
</dbReference>
<dbReference type="Pfam" id="PF18085">
    <property type="entry name" value="Mak_N_cap"/>
    <property type="match status" value="1"/>
</dbReference>
<dbReference type="GO" id="GO:0000287">
    <property type="term" value="F:magnesium ion binding"/>
    <property type="evidence" value="ECO:0007669"/>
    <property type="project" value="InterPro"/>
</dbReference>
<dbReference type="HAMAP" id="MF_00685">
    <property type="entry name" value="GlgB"/>
    <property type="match status" value="1"/>
</dbReference>
<dbReference type="GO" id="GO:0004553">
    <property type="term" value="F:hydrolase activity, hydrolyzing O-glycosyl compounds"/>
    <property type="evidence" value="ECO:0007669"/>
    <property type="project" value="InterPro"/>
</dbReference>
<dbReference type="PROSITE" id="PS00710">
    <property type="entry name" value="PGM_PMM"/>
    <property type="match status" value="1"/>
</dbReference>
<dbReference type="Gene3D" id="3.40.120.10">
    <property type="entry name" value="Alpha-D-Glucose-1,6-Bisphosphate, subunit A, domain 3"/>
    <property type="match status" value="3"/>
</dbReference>
<dbReference type="GO" id="GO:0004614">
    <property type="term" value="F:phosphoglucomutase activity"/>
    <property type="evidence" value="ECO:0007669"/>
    <property type="project" value="InterPro"/>
</dbReference>
<dbReference type="Pfam" id="PF02879">
    <property type="entry name" value="PGM_PMM_II"/>
    <property type="match status" value="1"/>
</dbReference>
<dbReference type="InterPro" id="IPR005843">
    <property type="entry name" value="A-D-PHexomutase_C"/>
</dbReference>
<dbReference type="InterPro" id="IPR006407">
    <property type="entry name" value="GlgB"/>
</dbReference>
<dbReference type="Pfam" id="PF00128">
    <property type="entry name" value="Alpha-amylase"/>
    <property type="match status" value="1"/>
</dbReference>
<evidence type="ECO:0000256" key="3">
    <source>
        <dbReference type="ARBA" id="ARBA00004964"/>
    </source>
</evidence>
<dbReference type="InterPro" id="IPR036900">
    <property type="entry name" value="A-D-PHexomutase_C_sf"/>
</dbReference>
<dbReference type="InterPro" id="IPR013783">
    <property type="entry name" value="Ig-like_fold"/>
</dbReference>
<dbReference type="EMBL" id="VFPU01000001">
    <property type="protein sequence ID" value="TQM96000.1"/>
    <property type="molecule type" value="Genomic_DNA"/>
</dbReference>
<keyword evidence="12" id="KW-0479">Metal-binding</keyword>
<dbReference type="InterPro" id="IPR013780">
    <property type="entry name" value="Glyco_hydro_b"/>
</dbReference>
<evidence type="ECO:0000256" key="14">
    <source>
        <dbReference type="ARBA" id="ARBA00022777"/>
    </source>
</evidence>
<dbReference type="InterPro" id="IPR054169">
    <property type="entry name" value="GlgB_N"/>
</dbReference>
<evidence type="ECO:0000256" key="8">
    <source>
        <dbReference type="ARBA" id="ARBA00022553"/>
    </source>
</evidence>
<feature type="region of interest" description="Disordered" evidence="22">
    <location>
        <begin position="1500"/>
        <end position="1532"/>
    </location>
</feature>
<dbReference type="NCBIfam" id="NF003811">
    <property type="entry name" value="PRK05402.1"/>
    <property type="match status" value="1"/>
</dbReference>
<dbReference type="FunFam" id="2.60.40.10:FF:000169">
    <property type="entry name" value="1,4-alpha-glucan branching enzyme GlgB"/>
    <property type="match status" value="1"/>
</dbReference>
<evidence type="ECO:0000256" key="2">
    <source>
        <dbReference type="ARBA" id="ARBA00001946"/>
    </source>
</evidence>
<dbReference type="FunFam" id="3.20.20.80:FF:000003">
    <property type="entry name" value="1,4-alpha-glucan branching enzyme GlgB"/>
    <property type="match status" value="1"/>
</dbReference>
<keyword evidence="8" id="KW-0597">Phosphoprotein</keyword>
<keyword evidence="18" id="KW-0413">Isomerase</keyword>
<evidence type="ECO:0000313" key="24">
    <source>
        <dbReference type="EMBL" id="TQM96000.1"/>
    </source>
</evidence>
<comment type="caution">
    <text evidence="24">The sequence shown here is derived from an EMBL/GenBank/DDBJ whole genome shotgun (WGS) entry which is preliminary data.</text>
</comment>
<dbReference type="InterPro" id="IPR005846">
    <property type="entry name" value="A-D-PHexomutase_a/b/a-III"/>
</dbReference>
<dbReference type="NCBIfam" id="TIGR01132">
    <property type="entry name" value="pgm"/>
    <property type="match status" value="1"/>
</dbReference>
<dbReference type="Gene3D" id="2.60.40.1180">
    <property type="entry name" value="Golgi alpha-mannosidase II"/>
    <property type="match status" value="1"/>
</dbReference>
<sequence>MASLSPGPADFLPAWVARQRWYRGKGHVPVLERVGGYRWEDPAGEVGLEGHLVVDRSGDEEIVYQVPLTYRAAAEESLADALVAVTEHSELGTRYVYDAPHDPVFVQTLLEQVYAEGETDGTYGHRVIAGGSAPRLGASRVLRGEQSNTSVAVEPEGETRPVLVKIFRVLQPGENPDVTVPSAIAPLGNRMVPGPIGYLEGGWTQPDGSPADGHLAYVQEFLQDTRDAWQVALDAARAGEDLTEQAHALGVTTARVHASLRDAFGTVPADAATRTDLADRMRRRAEAAFAEVPELEAYRARVEDAYAALEELDTPPLQRVHGDLHLGQVLEVPRRGWVLLDFEGEPMRPLSERVAPDLALRDVAGMLRSFDYAAGSVELAGDGERREWAEAARAAYLEGWAAESGEDLDDPALRRVLDALELDKALYEVVYEARNRPDWTPIPVAAVQRLVGRPQGRHAAPGGNPPETGRPERSGRGGRHRAPEPEAAYTGMRSRGSSEAGTSGGIGFASPDADPGTQATAPADGPVPADFGVVDGPADGAGSLVDAEGVVRSEAAPEEGAARPVEDVPVPAAPAASDAHHVVGAPGSGAAATDVAGLASLPEDVAPSTGPSTGESEAGAPADRGAPHTPAPFTASGSRPHAPVPPPPEMVTAFGTVGAPGGPDSEPQPSVDRLAAEVRWDYPGASGSTPALGPDGRPVDPVVQRERAWSEALASPAVVTGSVLEDDEPAVPGTRATQVRRIPLTPPEEPPPPHTLPLDLDEATDVVHGLHRDPHRVLGAHPHEGHVTIRTVQPTAEAVAVQLADGTEVPMTEETGGIWVAVVQQEDVPDYRLAVSERGARRVVDDAYRYQPQIGELDLHLIGEGRHEELWKVLGSHVRTVRDELGEVTGTHFAVWAPNALAVHVIGDFNGWDGNAHAMHVHETVGVWEIFIPGVGAGAHYKYDITGPDGTRRAKADPMARATEVPPFNNSVVSVSTYEWNDREWMERRARTDVHHGPMSVYEVHLASWRQGLGYEELADQLVSYVAEMGFTHVELMPVMQHPYGPSWGYHVTGYYAADSRFGHEDGLRLLVDRLHQAGVGVILDWVPGHFATDPWALARFDGTPIYEHPDPRKGWHPEWGSYIFDYGRPQVRNFLVANATYWLEEFHADGLRVDGVASMLYLDYSREPGQWIPNRHGGRENLEAVALLQETNATAYRRNPGVVMIAEESTSWPGVTAPTDEGGLGFGFKWNMGWMHDTLNYLAQSPYARAHHHNALTFSLVYAFSEKYILPISHDEVVHGKGSLVRKMYGDAWQKFATTRAFLAYQWSHPGKQLLFMGSEFAQVKEWADGGTLSWELTEDPMHRGVQHLVRDLNRLYDELPALWQIDHHEDGFQWLDADDASRNVFSYLRWGNEGPDGLRPVVAVVINFSGTTQERVHTGLPYGGRWREVLNTDAEHYGGSGQGNLGYVQAYDHEHQRQPFSALVTVPPMAAVWLVPDPVEVEEADAATAVVAGETVEDAGGADAAEGADVATEDDTSGRSSRAGTPARPEDLIDVDAVVRAYTEIVPDPEDVDQQVAFGTSGHRGSSLDGSFNEHHILATTQAICEYRAAQGIEGPLFLGKDTHALSLPAWRSALEVLVANGVDVWVDVGGEESYTPTPAVSRAILAHNREIESTEGTADGIVVTPSHNPPRDGGFKYNPPSGGPADTDATGWIADRANELMRAGLEGVRRVPFEEALTSAELYDFMAEYVLGLDRVIDIDAIREAGVRIAADPLGGAAVHYWQMIADHYDLDLTVVNTRVDPTWEFMTLDWDGKIRMDCSSPNAMASLIGTMAEGSGYDVAVGNDADADRHGIVTADGGLMNPNHYLAVAIDYLFGGARPEWPASTAIGKTLVSSSMIDRVAASLGRELVEVPVGFKWFVDGLLDGSIGFGGEESAGASFLCRDGSVWSTDKDGILLALLSAEIIARTGQTPSQRYAELVAEHGDPAYARIDAPADRAAKDRLKKLSASDITAESIAGEPVTAILTEAPGNGAAIGGVKVTTESAWFAARPSGTEDVYKIYAESFRGPEHLAQVQAEAQQIVDAALEA</sequence>
<evidence type="ECO:0000256" key="18">
    <source>
        <dbReference type="ARBA" id="ARBA00023235"/>
    </source>
</evidence>
<dbReference type="OrthoDB" id="9800174at2"/>
<comment type="catalytic activity">
    <reaction evidence="1 21">
        <text>Transfers a segment of a (1-&gt;4)-alpha-D-glucan chain to a primary hydroxy group in a similar glucan chain.</text>
        <dbReference type="EC" id="2.4.1.18"/>
    </reaction>
</comment>
<dbReference type="InterPro" id="IPR004193">
    <property type="entry name" value="Glyco_hydro_13_N"/>
</dbReference>
<evidence type="ECO:0000256" key="21">
    <source>
        <dbReference type="HAMAP-Rule" id="MF_00685"/>
    </source>
</evidence>
<comment type="catalytic activity">
    <reaction evidence="20">
        <text>D-maltose + ATP = alpha-maltose 1-phosphate + ADP + H(+)</text>
        <dbReference type="Rhea" id="RHEA:31915"/>
        <dbReference type="ChEBI" id="CHEBI:15378"/>
        <dbReference type="ChEBI" id="CHEBI:17306"/>
        <dbReference type="ChEBI" id="CHEBI:30616"/>
        <dbReference type="ChEBI" id="CHEBI:63576"/>
        <dbReference type="ChEBI" id="CHEBI:456216"/>
        <dbReference type="EC" id="2.7.1.175"/>
    </reaction>
</comment>
<comment type="similarity">
    <text evidence="5 21">Belongs to the glycosyl hydrolase 13 family. GlgB subfamily.</text>
</comment>
<comment type="similarity">
    <text evidence="6">Belongs to the phosphohexose mutase family.</text>
</comment>
<dbReference type="NCBIfam" id="TIGR01515">
    <property type="entry name" value="branching_enzym"/>
    <property type="match status" value="1"/>
</dbReference>
<evidence type="ECO:0000256" key="11">
    <source>
        <dbReference type="ARBA" id="ARBA00022679"/>
    </source>
</evidence>
<evidence type="ECO:0000256" key="6">
    <source>
        <dbReference type="ARBA" id="ARBA00010231"/>
    </source>
</evidence>
<evidence type="ECO:0000256" key="12">
    <source>
        <dbReference type="ARBA" id="ARBA00022723"/>
    </source>
</evidence>
<keyword evidence="14" id="KW-0418">Kinase</keyword>
<feature type="active site" description="Proton donor" evidence="21">
    <location>
        <position position="1208"/>
    </location>
</feature>